<gene>
    <name evidence="2" type="primary">UCK2</name>
    <name evidence="2" type="ORF">SNAT2548_LOCUS35078</name>
</gene>
<evidence type="ECO:0000313" key="3">
    <source>
        <dbReference type="Proteomes" id="UP000604046"/>
    </source>
</evidence>
<accession>A0A812V487</accession>
<comment type="caution">
    <text evidence="2">The sequence shown here is derived from an EMBL/GenBank/DDBJ whole genome shotgun (WGS) entry which is preliminary data.</text>
</comment>
<feature type="compositionally biased region" description="Polar residues" evidence="1">
    <location>
        <begin position="214"/>
        <end position="226"/>
    </location>
</feature>
<dbReference type="AlphaFoldDB" id="A0A812V487"/>
<feature type="region of interest" description="Disordered" evidence="1">
    <location>
        <begin position="343"/>
        <end position="366"/>
    </location>
</feature>
<protein>
    <submittedName>
        <fullName evidence="2">UCK2 protein</fullName>
    </submittedName>
</protein>
<feature type="compositionally biased region" description="Polar residues" evidence="1">
    <location>
        <begin position="343"/>
        <end position="355"/>
    </location>
</feature>
<sequence>MRRMRNKSVTHEVWAEMWQHHSEYEKHWVETLKRHVVGEYDAGCAAPVEEEKCVALDGEQPAAAVLDQAIEVLFKRGWLKKATDSEASTSRSRSRSRGVARRGAGGGSALRSLHERCANPACWYQVSQDADGGGYCCRKCHWRHVTGSKSGKNHNKECAKLVASSAAPRAAAVAPAQDYVSSAQSQEAEVRPLAQADMDTGAVNDAVAEDAARSSDQAASGTTSGMPSRVDLTETVNNATSIYFWQKLACANPNCPFLASSDRLDGGYCCSRCYWRSVAPSSANKNKRHTAGCAKAYPEQSGGARAPPDPPAEAILCGAQSESSSKCRNEPVGVADAVTEVTQATQDLTSSSVQPPDTVPNDLQGL</sequence>
<name>A0A812V487_9DINO</name>
<reference evidence="2" key="1">
    <citation type="submission" date="2021-02" db="EMBL/GenBank/DDBJ databases">
        <authorList>
            <person name="Dougan E. K."/>
            <person name="Rhodes N."/>
            <person name="Thang M."/>
            <person name="Chan C."/>
        </authorList>
    </citation>
    <scope>NUCLEOTIDE SEQUENCE</scope>
</reference>
<dbReference type="OrthoDB" id="10041966at2759"/>
<feature type="region of interest" description="Disordered" evidence="1">
    <location>
        <begin position="209"/>
        <end position="229"/>
    </location>
</feature>
<dbReference type="EMBL" id="CAJNDS010002845">
    <property type="protein sequence ID" value="CAE7617029.1"/>
    <property type="molecule type" value="Genomic_DNA"/>
</dbReference>
<evidence type="ECO:0000313" key="2">
    <source>
        <dbReference type="EMBL" id="CAE7617029.1"/>
    </source>
</evidence>
<evidence type="ECO:0000256" key="1">
    <source>
        <dbReference type="SAM" id="MobiDB-lite"/>
    </source>
</evidence>
<proteinExistence type="predicted"/>
<keyword evidence="3" id="KW-1185">Reference proteome</keyword>
<organism evidence="2 3">
    <name type="scientific">Symbiodinium natans</name>
    <dbReference type="NCBI Taxonomy" id="878477"/>
    <lineage>
        <taxon>Eukaryota</taxon>
        <taxon>Sar</taxon>
        <taxon>Alveolata</taxon>
        <taxon>Dinophyceae</taxon>
        <taxon>Suessiales</taxon>
        <taxon>Symbiodiniaceae</taxon>
        <taxon>Symbiodinium</taxon>
    </lineage>
</organism>
<dbReference type="Proteomes" id="UP000604046">
    <property type="component" value="Unassembled WGS sequence"/>
</dbReference>
<feature type="region of interest" description="Disordered" evidence="1">
    <location>
        <begin position="84"/>
        <end position="107"/>
    </location>
</feature>